<feature type="region of interest" description="Disordered" evidence="1">
    <location>
        <begin position="1"/>
        <end position="33"/>
    </location>
</feature>
<dbReference type="OrthoDB" id="6776641at2759"/>
<sequence>MTSPAINGQKENSKTDSNVTLAQAPQQANEPTTSTSIFVAWWRVFKLANLLIKQSC</sequence>
<keyword evidence="3" id="KW-1185">Reference proteome</keyword>
<dbReference type="Proteomes" id="UP000292052">
    <property type="component" value="Unassembled WGS sequence"/>
</dbReference>
<protein>
    <submittedName>
        <fullName evidence="2">Uncharacterized protein</fullName>
    </submittedName>
</protein>
<evidence type="ECO:0000313" key="3">
    <source>
        <dbReference type="Proteomes" id="UP000292052"/>
    </source>
</evidence>
<dbReference type="AlphaFoldDB" id="A0A482VRH8"/>
<comment type="caution">
    <text evidence="2">The sequence shown here is derived from an EMBL/GenBank/DDBJ whole genome shotgun (WGS) entry which is preliminary data.</text>
</comment>
<reference evidence="2 3" key="1">
    <citation type="submission" date="2017-03" db="EMBL/GenBank/DDBJ databases">
        <title>Genome of the blue death feigning beetle - Asbolus verrucosus.</title>
        <authorList>
            <person name="Rider S.D."/>
        </authorList>
    </citation>
    <scope>NUCLEOTIDE SEQUENCE [LARGE SCALE GENOMIC DNA]</scope>
    <source>
        <strain evidence="2">Butters</strain>
        <tissue evidence="2">Head and leg muscle</tissue>
    </source>
</reference>
<gene>
    <name evidence="2" type="ORF">BDFB_009478</name>
</gene>
<proteinExistence type="predicted"/>
<evidence type="ECO:0000313" key="2">
    <source>
        <dbReference type="EMBL" id="RZC35353.1"/>
    </source>
</evidence>
<dbReference type="EMBL" id="QDEB01071731">
    <property type="protein sequence ID" value="RZC35353.1"/>
    <property type="molecule type" value="Genomic_DNA"/>
</dbReference>
<accession>A0A482VRH8</accession>
<name>A0A482VRH8_ASBVE</name>
<organism evidence="2 3">
    <name type="scientific">Asbolus verrucosus</name>
    <name type="common">Desert ironclad beetle</name>
    <dbReference type="NCBI Taxonomy" id="1661398"/>
    <lineage>
        <taxon>Eukaryota</taxon>
        <taxon>Metazoa</taxon>
        <taxon>Ecdysozoa</taxon>
        <taxon>Arthropoda</taxon>
        <taxon>Hexapoda</taxon>
        <taxon>Insecta</taxon>
        <taxon>Pterygota</taxon>
        <taxon>Neoptera</taxon>
        <taxon>Endopterygota</taxon>
        <taxon>Coleoptera</taxon>
        <taxon>Polyphaga</taxon>
        <taxon>Cucujiformia</taxon>
        <taxon>Tenebrionidae</taxon>
        <taxon>Pimeliinae</taxon>
        <taxon>Asbolus</taxon>
    </lineage>
</organism>
<evidence type="ECO:0000256" key="1">
    <source>
        <dbReference type="SAM" id="MobiDB-lite"/>
    </source>
</evidence>